<evidence type="ECO:0000256" key="5">
    <source>
        <dbReference type="ARBA" id="ARBA00023242"/>
    </source>
</evidence>
<evidence type="ECO:0000256" key="2">
    <source>
        <dbReference type="ARBA" id="ARBA00023015"/>
    </source>
</evidence>
<sequence length="502" mass="56140">MAFINNQPYRELSQSELLRLTSVAVQRQFYQINMENAMMSWFSEYSIPQQSLSQLRELSQALDPNPPSSSSSSLRSLDSPDSSSFMFNMPTTSNIAEIPLEVRPLQPIPSASSSIQQVLQFLQPTQSTTSSVQPAMQSFQQVPSTTTSPLRQAMQPLQQVPSTTTSPVHQQAMQSLPLIPSASTSPHQQAMQSLPLIPSASTSPHQQAMQAFALSRNIQLPSQESEDAAMTRAILAVLTSPSSSTSSSTPNLPYTHYHGVSQQRGSAFKSYLAPRIPMRASLHRQNLLKRSITYYRNLNIARREHMTANRPTTTQLHHMISERKRREKINESFEALRKLLPPEAKKDKASVLTRTREYLTLLKTQVAELSQRNQQLEAELLPAAIEAHAGEVIAENQQSGSWEGRVEVRITNVSESTSEDERIINLLIVLRGECPVSDFVIRILEFLKQVNNANLMSVDANTSRGASRSLNRVILRLRIEGNEWDEAAFQEAVRRVVADLAQ</sequence>
<keyword evidence="3" id="KW-0238">DNA-binding</keyword>
<dbReference type="EMBL" id="EQ973784">
    <property type="protein sequence ID" value="EEF48076.1"/>
    <property type="molecule type" value="Genomic_DNA"/>
</dbReference>
<dbReference type="GO" id="GO:0046983">
    <property type="term" value="F:protein dimerization activity"/>
    <property type="evidence" value="ECO:0007669"/>
    <property type="project" value="InterPro"/>
</dbReference>
<dbReference type="SUPFAM" id="SSF47459">
    <property type="entry name" value="HLH, helix-loop-helix DNA-binding domain"/>
    <property type="match status" value="1"/>
</dbReference>
<organism evidence="8 9">
    <name type="scientific">Ricinus communis</name>
    <name type="common">Castor bean</name>
    <dbReference type="NCBI Taxonomy" id="3988"/>
    <lineage>
        <taxon>Eukaryota</taxon>
        <taxon>Viridiplantae</taxon>
        <taxon>Streptophyta</taxon>
        <taxon>Embryophyta</taxon>
        <taxon>Tracheophyta</taxon>
        <taxon>Spermatophyta</taxon>
        <taxon>Magnoliopsida</taxon>
        <taxon>eudicotyledons</taxon>
        <taxon>Gunneridae</taxon>
        <taxon>Pentapetalae</taxon>
        <taxon>rosids</taxon>
        <taxon>fabids</taxon>
        <taxon>Malpighiales</taxon>
        <taxon>Euphorbiaceae</taxon>
        <taxon>Acalyphoideae</taxon>
        <taxon>Acalypheae</taxon>
        <taxon>Ricinus</taxon>
    </lineage>
</organism>
<dbReference type="Pfam" id="PF23133">
    <property type="entry name" value="DUF7050"/>
    <property type="match status" value="1"/>
</dbReference>
<evidence type="ECO:0000256" key="6">
    <source>
        <dbReference type="SAM" id="MobiDB-lite"/>
    </source>
</evidence>
<feature type="domain" description="BHLH" evidence="7">
    <location>
        <begin position="313"/>
        <end position="362"/>
    </location>
</feature>
<proteinExistence type="predicted"/>
<dbReference type="Pfam" id="PF00010">
    <property type="entry name" value="HLH"/>
    <property type="match status" value="1"/>
</dbReference>
<comment type="subcellular location">
    <subcellularLocation>
        <location evidence="1">Nucleus</location>
    </subcellularLocation>
</comment>
<accession>B9RK78</accession>
<dbReference type="GO" id="GO:0000976">
    <property type="term" value="F:transcription cis-regulatory region binding"/>
    <property type="evidence" value="ECO:0000318"/>
    <property type="project" value="GO_Central"/>
</dbReference>
<dbReference type="FunCoup" id="B9RK78">
    <property type="interactions" value="86"/>
</dbReference>
<evidence type="ECO:0000256" key="3">
    <source>
        <dbReference type="ARBA" id="ARBA00023125"/>
    </source>
</evidence>
<evidence type="ECO:0000256" key="4">
    <source>
        <dbReference type="ARBA" id="ARBA00023163"/>
    </source>
</evidence>
<dbReference type="eggNOG" id="ENOG502QUVA">
    <property type="taxonomic scope" value="Eukaryota"/>
</dbReference>
<dbReference type="PANTHER" id="PTHR46665">
    <property type="entry name" value="TRANSCRIPTION FACTOR BHLH041-RELATED-RELATED"/>
    <property type="match status" value="1"/>
</dbReference>
<evidence type="ECO:0000313" key="9">
    <source>
        <dbReference type="Proteomes" id="UP000008311"/>
    </source>
</evidence>
<dbReference type="CDD" id="cd11393">
    <property type="entry name" value="bHLH_AtbHLH_like"/>
    <property type="match status" value="1"/>
</dbReference>
<keyword evidence="2" id="KW-0805">Transcription regulation</keyword>
<keyword evidence="4" id="KW-0804">Transcription</keyword>
<dbReference type="AlphaFoldDB" id="B9RK78"/>
<evidence type="ECO:0000313" key="8">
    <source>
        <dbReference type="EMBL" id="EEF48076.1"/>
    </source>
</evidence>
<dbReference type="InterPro" id="IPR036638">
    <property type="entry name" value="HLH_DNA-bd_sf"/>
</dbReference>
<dbReference type="PROSITE" id="PS50888">
    <property type="entry name" value="BHLH"/>
    <property type="match status" value="1"/>
</dbReference>
<dbReference type="Pfam" id="PF23132">
    <property type="entry name" value="DUF7049"/>
    <property type="match status" value="1"/>
</dbReference>
<dbReference type="PANTHER" id="PTHR46665:SF1">
    <property type="entry name" value="SPERMATOGENESIS- AND OOGENESIS-SPECIFIC BASIC HELIX-LOOP-HELIX-CONTAINING PROTEIN 1"/>
    <property type="match status" value="1"/>
</dbReference>
<protein>
    <submittedName>
        <fullName evidence="8">DNA binding protein, putative</fullName>
    </submittedName>
</protein>
<dbReference type="Proteomes" id="UP000008311">
    <property type="component" value="Unassembled WGS sequence"/>
</dbReference>
<name>B9RK78_RICCO</name>
<keyword evidence="9" id="KW-1185">Reference proteome</keyword>
<dbReference type="InterPro" id="IPR011598">
    <property type="entry name" value="bHLH_dom"/>
</dbReference>
<feature type="region of interest" description="Disordered" evidence="6">
    <location>
        <begin position="60"/>
        <end position="88"/>
    </location>
</feature>
<dbReference type="InterPro" id="IPR045239">
    <property type="entry name" value="bHLH95_bHLH"/>
</dbReference>
<gene>
    <name evidence="8" type="ORF">RCOM_1047040</name>
</gene>
<dbReference type="Gene3D" id="4.10.280.10">
    <property type="entry name" value="Helix-loop-helix DNA-binding domain"/>
    <property type="match status" value="1"/>
</dbReference>
<evidence type="ECO:0000256" key="1">
    <source>
        <dbReference type="ARBA" id="ARBA00004123"/>
    </source>
</evidence>
<dbReference type="GO" id="GO:0005634">
    <property type="term" value="C:nucleus"/>
    <property type="evidence" value="ECO:0000318"/>
    <property type="project" value="GO_Central"/>
</dbReference>
<evidence type="ECO:0000259" key="7">
    <source>
        <dbReference type="PROSITE" id="PS50888"/>
    </source>
</evidence>
<dbReference type="STRING" id="3988.B9RK78"/>
<reference evidence="9" key="1">
    <citation type="journal article" date="2010" name="Nat. Biotechnol.">
        <title>Draft genome sequence of the oilseed species Ricinus communis.</title>
        <authorList>
            <person name="Chan A.P."/>
            <person name="Crabtree J."/>
            <person name="Zhao Q."/>
            <person name="Lorenzi H."/>
            <person name="Orvis J."/>
            <person name="Puiu D."/>
            <person name="Melake-Berhan A."/>
            <person name="Jones K.M."/>
            <person name="Redman J."/>
            <person name="Chen G."/>
            <person name="Cahoon E.B."/>
            <person name="Gedil M."/>
            <person name="Stanke M."/>
            <person name="Haas B.J."/>
            <person name="Wortman J.R."/>
            <person name="Fraser-Liggett C.M."/>
            <person name="Ravel J."/>
            <person name="Rabinowicz P.D."/>
        </authorList>
    </citation>
    <scope>NUCLEOTIDE SEQUENCE [LARGE SCALE GENOMIC DNA]</scope>
    <source>
        <strain evidence="9">cv. Hale</strain>
    </source>
</reference>
<keyword evidence="5" id="KW-0539">Nucleus</keyword>
<dbReference type="InterPro" id="IPR044658">
    <property type="entry name" value="bHLH92/bHLH041-like"/>
</dbReference>
<feature type="compositionally biased region" description="Low complexity" evidence="6">
    <location>
        <begin position="60"/>
        <end position="84"/>
    </location>
</feature>
<dbReference type="SMART" id="SM00353">
    <property type="entry name" value="HLH"/>
    <property type="match status" value="1"/>
</dbReference>
<dbReference type="InterPro" id="IPR055478">
    <property type="entry name" value="DUF7050"/>
</dbReference>
<dbReference type="InParanoid" id="B9RK78"/>
<dbReference type="InterPro" id="IPR055477">
    <property type="entry name" value="DUF7049"/>
</dbReference>